<dbReference type="Pfam" id="PF00892">
    <property type="entry name" value="EamA"/>
    <property type="match status" value="2"/>
</dbReference>
<keyword evidence="5" id="KW-1185">Reference proteome</keyword>
<feature type="transmembrane region" description="Helical" evidence="2">
    <location>
        <begin position="92"/>
        <end position="110"/>
    </location>
</feature>
<dbReference type="SUPFAM" id="SSF103481">
    <property type="entry name" value="Multidrug resistance efflux transporter EmrE"/>
    <property type="match status" value="2"/>
</dbReference>
<feature type="transmembrane region" description="Helical" evidence="2">
    <location>
        <begin position="222"/>
        <end position="244"/>
    </location>
</feature>
<dbReference type="AlphaFoldDB" id="K9YQU8"/>
<evidence type="ECO:0000256" key="2">
    <source>
        <dbReference type="SAM" id="Phobius"/>
    </source>
</evidence>
<comment type="similarity">
    <text evidence="1">Belongs to the EamA transporter family.</text>
</comment>
<protein>
    <submittedName>
        <fullName evidence="4">Membrane protein</fullName>
    </submittedName>
</protein>
<reference evidence="4" key="1">
    <citation type="submission" date="2012-04" db="EMBL/GenBank/DDBJ databases">
        <title>Finished genome of Dactylococcopsis salina PCC 8305.</title>
        <authorList>
            <consortium name="US DOE Joint Genome Institute"/>
            <person name="Gugger M."/>
            <person name="Coursin T."/>
            <person name="Rippka R."/>
            <person name="Tandeau De Marsac N."/>
            <person name="Huntemann M."/>
            <person name="Wei C.-L."/>
            <person name="Han J."/>
            <person name="Detter J.C."/>
            <person name="Han C."/>
            <person name="Tapia R."/>
            <person name="Daligault H."/>
            <person name="Chen A."/>
            <person name="Krypides N."/>
            <person name="Mavromatis K."/>
            <person name="Markowitz V."/>
            <person name="Szeto E."/>
            <person name="Ivanova N."/>
            <person name="Ovchinnikova G."/>
            <person name="Pagani I."/>
            <person name="Pati A."/>
            <person name="Goodwin L."/>
            <person name="Peters L."/>
            <person name="Pitluck S."/>
            <person name="Woyke T."/>
            <person name="Kerfeld C."/>
        </authorList>
    </citation>
    <scope>NUCLEOTIDE SEQUENCE [LARGE SCALE GENOMIC DNA]</scope>
    <source>
        <strain evidence="4">PCC 8305</strain>
    </source>
</reference>
<evidence type="ECO:0000313" key="4">
    <source>
        <dbReference type="EMBL" id="AFZ49301.1"/>
    </source>
</evidence>
<name>K9YQU8_DACS8</name>
<evidence type="ECO:0000256" key="1">
    <source>
        <dbReference type="ARBA" id="ARBA00007362"/>
    </source>
</evidence>
<keyword evidence="2" id="KW-1133">Transmembrane helix</keyword>
<gene>
    <name evidence="4" type="ORF">Dacsa_0517</name>
</gene>
<dbReference type="EMBL" id="CP003944">
    <property type="protein sequence ID" value="AFZ49301.1"/>
    <property type="molecule type" value="Genomic_DNA"/>
</dbReference>
<dbReference type="PANTHER" id="PTHR22911">
    <property type="entry name" value="ACYL-MALONYL CONDENSING ENZYME-RELATED"/>
    <property type="match status" value="1"/>
</dbReference>
<dbReference type="HOGENOM" id="CLU_060016_1_0_3"/>
<evidence type="ECO:0000313" key="5">
    <source>
        <dbReference type="Proteomes" id="UP000010482"/>
    </source>
</evidence>
<organism evidence="4 5">
    <name type="scientific">Dactylococcopsis salina (strain PCC 8305)</name>
    <name type="common">Myxobactron salinum</name>
    <dbReference type="NCBI Taxonomy" id="13035"/>
    <lineage>
        <taxon>Bacteria</taxon>
        <taxon>Bacillati</taxon>
        <taxon>Cyanobacteriota</taxon>
        <taxon>Cyanophyceae</taxon>
        <taxon>Nodosilineales</taxon>
        <taxon>Cymatolegaceae</taxon>
        <taxon>Dactylococcopsis</taxon>
    </lineage>
</organism>
<dbReference type="InterPro" id="IPR037185">
    <property type="entry name" value="EmrE-like"/>
</dbReference>
<dbReference type="KEGG" id="dsl:Dacsa_0517"/>
<accession>K9YQU8</accession>
<feature type="domain" description="EamA" evidence="3">
    <location>
        <begin position="2"/>
        <end position="133"/>
    </location>
</feature>
<dbReference type="GO" id="GO:0016020">
    <property type="term" value="C:membrane"/>
    <property type="evidence" value="ECO:0007669"/>
    <property type="project" value="InterPro"/>
</dbReference>
<evidence type="ECO:0000259" key="3">
    <source>
        <dbReference type="Pfam" id="PF00892"/>
    </source>
</evidence>
<dbReference type="PANTHER" id="PTHR22911:SF137">
    <property type="entry name" value="SOLUTE CARRIER FAMILY 35 MEMBER G2-RELATED"/>
    <property type="match status" value="1"/>
</dbReference>
<feature type="domain" description="EamA" evidence="3">
    <location>
        <begin position="153"/>
        <end position="285"/>
    </location>
</feature>
<dbReference type="Proteomes" id="UP000010482">
    <property type="component" value="Chromosome"/>
</dbReference>
<feature type="transmembrane region" description="Helical" evidence="2">
    <location>
        <begin position="61"/>
        <end position="80"/>
    </location>
</feature>
<dbReference type="PATRIC" id="fig|13035.3.peg.589"/>
<keyword evidence="2" id="KW-0812">Transmembrane</keyword>
<dbReference type="Gene3D" id="1.10.3730.20">
    <property type="match status" value="1"/>
</dbReference>
<feature type="transmembrane region" description="Helical" evidence="2">
    <location>
        <begin position="182"/>
        <end position="201"/>
    </location>
</feature>
<proteinExistence type="inferred from homology"/>
<dbReference type="OrthoDB" id="5762785at2"/>
<feature type="transmembrane region" description="Helical" evidence="2">
    <location>
        <begin position="116"/>
        <end position="132"/>
    </location>
</feature>
<dbReference type="eggNOG" id="COG0697">
    <property type="taxonomic scope" value="Bacteria"/>
</dbReference>
<feature type="transmembrane region" description="Helical" evidence="2">
    <location>
        <begin position="31"/>
        <end position="49"/>
    </location>
</feature>
<dbReference type="InterPro" id="IPR000620">
    <property type="entry name" value="EamA_dom"/>
</dbReference>
<dbReference type="STRING" id="13035.Dacsa_0517"/>
<sequence>MTWIIFATLTALFESTKDVVSKRGLQSLDEYVVAWSMVFFSLPLMLPLLGVIEIPQLGENFWGALFAGGSINVVAILLYIRAIKLADLSLAVPLITFTPLFLLVTSPLIANEMPSPIDAVGILFIVIGSYILNLKPKQQGYFAPFRALLKEKGSQLMLLVAFMWSFSSTFDKVGVRNSSPTFWAIAIHSYIATGMLPIMLYQSRKSLNIIIHNLPKLAPIGFLQGLMVLCQMQAISLALVAQVISIKRTSALLSVLWGHLIFKEQGLKERVAGATVMVAGVILITLA</sequence>
<dbReference type="RefSeq" id="WP_015228314.1">
    <property type="nucleotide sequence ID" value="NC_019780.1"/>
</dbReference>
<keyword evidence="2" id="KW-0472">Membrane</keyword>